<dbReference type="EMBL" id="BMAV01000612">
    <property type="protein sequence ID" value="GFY38028.1"/>
    <property type="molecule type" value="Genomic_DNA"/>
</dbReference>
<evidence type="ECO:0000313" key="3">
    <source>
        <dbReference type="Proteomes" id="UP000886998"/>
    </source>
</evidence>
<evidence type="ECO:0000313" key="2">
    <source>
        <dbReference type="EMBL" id="GFY38028.1"/>
    </source>
</evidence>
<comment type="caution">
    <text evidence="2">The sequence shown here is derived from an EMBL/GenBank/DDBJ whole genome shotgun (WGS) entry which is preliminary data.</text>
</comment>
<keyword evidence="1" id="KW-0732">Signal</keyword>
<proteinExistence type="predicted"/>
<keyword evidence="3" id="KW-1185">Reference proteome</keyword>
<feature type="chain" id="PRO_5036484148" evidence="1">
    <location>
        <begin position="17"/>
        <end position="118"/>
    </location>
</feature>
<evidence type="ECO:0000256" key="1">
    <source>
        <dbReference type="SAM" id="SignalP"/>
    </source>
</evidence>
<feature type="signal peptide" evidence="1">
    <location>
        <begin position="1"/>
        <end position="16"/>
    </location>
</feature>
<dbReference type="AlphaFoldDB" id="A0A8X7BNX7"/>
<gene>
    <name evidence="2" type="ORF">TNIN_328361</name>
</gene>
<reference evidence="2" key="1">
    <citation type="submission" date="2020-08" db="EMBL/GenBank/DDBJ databases">
        <title>Multicomponent nature underlies the extraordinary mechanical properties of spider dragline silk.</title>
        <authorList>
            <person name="Kono N."/>
            <person name="Nakamura H."/>
            <person name="Mori M."/>
            <person name="Yoshida Y."/>
            <person name="Ohtoshi R."/>
            <person name="Malay A.D."/>
            <person name="Moran D.A.P."/>
            <person name="Tomita M."/>
            <person name="Numata K."/>
            <person name="Arakawa K."/>
        </authorList>
    </citation>
    <scope>NUCLEOTIDE SEQUENCE</scope>
</reference>
<accession>A0A8X7BNX7</accession>
<name>A0A8X7BNX7_9ARAC</name>
<organism evidence="2 3">
    <name type="scientific">Trichonephila inaurata madagascariensis</name>
    <dbReference type="NCBI Taxonomy" id="2747483"/>
    <lineage>
        <taxon>Eukaryota</taxon>
        <taxon>Metazoa</taxon>
        <taxon>Ecdysozoa</taxon>
        <taxon>Arthropoda</taxon>
        <taxon>Chelicerata</taxon>
        <taxon>Arachnida</taxon>
        <taxon>Araneae</taxon>
        <taxon>Araneomorphae</taxon>
        <taxon>Entelegynae</taxon>
        <taxon>Araneoidea</taxon>
        <taxon>Nephilidae</taxon>
        <taxon>Trichonephila</taxon>
        <taxon>Trichonephila inaurata</taxon>
    </lineage>
</organism>
<protein>
    <submittedName>
        <fullName evidence="2">Uncharacterized protein</fullName>
    </submittedName>
</protein>
<dbReference type="Proteomes" id="UP000886998">
    <property type="component" value="Unassembled WGS sequence"/>
</dbReference>
<sequence>MLKAILLFSLVAFATCGFGVFETVDVNDERVVAATNHAVEGLSNQFASNYQHRAVGRRKKKQKRALLETGLVIFGHGLMMHLQEVHCLGLQGFERKTQVGQHWLHLGLQERSLRSLVL</sequence>